<keyword evidence="3" id="KW-0804">Transcription</keyword>
<reference evidence="5 6" key="1">
    <citation type="submission" date="2018-02" db="EMBL/GenBank/DDBJ databases">
        <title>The draft genome of Phyllobacterium sp. 1N-3.</title>
        <authorList>
            <person name="Liu L."/>
            <person name="Li L."/>
            <person name="Zhang X."/>
            <person name="Wang T."/>
            <person name="Liang L."/>
        </authorList>
    </citation>
    <scope>NUCLEOTIDE SEQUENCE [LARGE SCALE GENOMIC DNA]</scope>
    <source>
        <strain evidence="5 6">1N-3</strain>
    </source>
</reference>
<dbReference type="RefSeq" id="WP_105739959.1">
    <property type="nucleotide sequence ID" value="NZ_PVBR01000001.1"/>
</dbReference>
<dbReference type="Pfam" id="PF00356">
    <property type="entry name" value="LacI"/>
    <property type="match status" value="1"/>
</dbReference>
<dbReference type="AlphaFoldDB" id="A0A2S9IYQ2"/>
<evidence type="ECO:0000256" key="3">
    <source>
        <dbReference type="ARBA" id="ARBA00023163"/>
    </source>
</evidence>
<dbReference type="PANTHER" id="PTHR30146:SF33">
    <property type="entry name" value="TRANSCRIPTIONAL REGULATOR"/>
    <property type="match status" value="1"/>
</dbReference>
<dbReference type="Gene3D" id="3.40.50.2300">
    <property type="match status" value="2"/>
</dbReference>
<protein>
    <submittedName>
        <fullName evidence="5">Transcriptional regulator</fullName>
    </submittedName>
</protein>
<dbReference type="InterPro" id="IPR028082">
    <property type="entry name" value="Peripla_BP_I"/>
</dbReference>
<name>A0A2S9IYQ2_9HYPH</name>
<proteinExistence type="predicted"/>
<dbReference type="GO" id="GO:0000976">
    <property type="term" value="F:transcription cis-regulatory region binding"/>
    <property type="evidence" value="ECO:0007669"/>
    <property type="project" value="TreeGrafter"/>
</dbReference>
<accession>A0A2S9IYQ2</accession>
<keyword evidence="2" id="KW-0238">DNA-binding</keyword>
<sequence length="362" mass="39505">MDNERRASGEPTFDDVVRIPSTADATWGDPESVVGTALIEDVARLAGVAPITVSRAIRQPGKVSAEKRERIRLAISQTGYKTNPHASALRSGRTNIVLAFVSNLFSQQFALAVRGCAQVLEKAGYQFLVGQTSYSYSKETAIIQSLQALKPAAVMFTGVIELERNRESLRSLDIPIMETWAYPRDPIDLLVGFSNTDAGRMAANHLADRGYRRVAYIGRRGGRGALRLKGFREVCAERGLDFKCEIVCDEVESVSDGRRSLARLFDQTNDIDAVFCANDLLAIGALMEARRRKLTVPSDLAIIGFGENDMAGELSPGLTTIAIDSFALGQFAGEMLMQRLSGEPVDHPARHVELTLIERGSA</sequence>
<keyword evidence="1" id="KW-0805">Transcription regulation</keyword>
<dbReference type="GO" id="GO:0003700">
    <property type="term" value="F:DNA-binding transcription factor activity"/>
    <property type="evidence" value="ECO:0007669"/>
    <property type="project" value="TreeGrafter"/>
</dbReference>
<dbReference type="EMBL" id="PVBR01000001">
    <property type="protein sequence ID" value="PRD45659.1"/>
    <property type="molecule type" value="Genomic_DNA"/>
</dbReference>
<organism evidence="5 6">
    <name type="scientific">Phyllobacterium phragmitis</name>
    <dbReference type="NCBI Taxonomy" id="2670329"/>
    <lineage>
        <taxon>Bacteria</taxon>
        <taxon>Pseudomonadati</taxon>
        <taxon>Pseudomonadota</taxon>
        <taxon>Alphaproteobacteria</taxon>
        <taxon>Hyphomicrobiales</taxon>
        <taxon>Phyllobacteriaceae</taxon>
        <taxon>Phyllobacterium</taxon>
    </lineage>
</organism>
<dbReference type="InterPro" id="IPR046335">
    <property type="entry name" value="LacI/GalR-like_sensor"/>
</dbReference>
<dbReference type="CDD" id="cd01575">
    <property type="entry name" value="PBP1_GntR"/>
    <property type="match status" value="1"/>
</dbReference>
<evidence type="ECO:0000259" key="4">
    <source>
        <dbReference type="PROSITE" id="PS50932"/>
    </source>
</evidence>
<keyword evidence="6" id="KW-1185">Reference proteome</keyword>
<dbReference type="PROSITE" id="PS50932">
    <property type="entry name" value="HTH_LACI_2"/>
    <property type="match status" value="1"/>
</dbReference>
<dbReference type="InterPro" id="IPR010982">
    <property type="entry name" value="Lambda_DNA-bd_dom_sf"/>
</dbReference>
<gene>
    <name evidence="5" type="ORF">C5748_00355</name>
</gene>
<comment type="caution">
    <text evidence="5">The sequence shown here is derived from an EMBL/GenBank/DDBJ whole genome shotgun (WGS) entry which is preliminary data.</text>
</comment>
<dbReference type="Proteomes" id="UP000239434">
    <property type="component" value="Unassembled WGS sequence"/>
</dbReference>
<evidence type="ECO:0000256" key="1">
    <source>
        <dbReference type="ARBA" id="ARBA00023015"/>
    </source>
</evidence>
<evidence type="ECO:0000256" key="2">
    <source>
        <dbReference type="ARBA" id="ARBA00023125"/>
    </source>
</evidence>
<dbReference type="SMART" id="SM00354">
    <property type="entry name" value="HTH_LACI"/>
    <property type="match status" value="1"/>
</dbReference>
<dbReference type="Pfam" id="PF13377">
    <property type="entry name" value="Peripla_BP_3"/>
    <property type="match status" value="1"/>
</dbReference>
<feature type="domain" description="HTH lacI-type" evidence="4">
    <location>
        <begin position="37"/>
        <end position="91"/>
    </location>
</feature>
<dbReference type="Gene3D" id="1.10.260.40">
    <property type="entry name" value="lambda repressor-like DNA-binding domains"/>
    <property type="match status" value="1"/>
</dbReference>
<dbReference type="PANTHER" id="PTHR30146">
    <property type="entry name" value="LACI-RELATED TRANSCRIPTIONAL REPRESSOR"/>
    <property type="match status" value="1"/>
</dbReference>
<evidence type="ECO:0000313" key="5">
    <source>
        <dbReference type="EMBL" id="PRD45659.1"/>
    </source>
</evidence>
<dbReference type="SUPFAM" id="SSF53822">
    <property type="entry name" value="Periplasmic binding protein-like I"/>
    <property type="match status" value="1"/>
</dbReference>
<evidence type="ECO:0000313" key="6">
    <source>
        <dbReference type="Proteomes" id="UP000239434"/>
    </source>
</evidence>
<dbReference type="InterPro" id="IPR000843">
    <property type="entry name" value="HTH_LacI"/>
</dbReference>
<dbReference type="SUPFAM" id="SSF47413">
    <property type="entry name" value="lambda repressor-like DNA-binding domains"/>
    <property type="match status" value="1"/>
</dbReference>
<dbReference type="CDD" id="cd01392">
    <property type="entry name" value="HTH_LacI"/>
    <property type="match status" value="1"/>
</dbReference>